<dbReference type="Proteomes" id="UP000008922">
    <property type="component" value="Chromosome"/>
</dbReference>
<organism evidence="3 4">
    <name type="scientific">Anaerolinea thermophila (strain DSM 14523 / JCM 11388 / NBRC 100420 / UNI-1)</name>
    <dbReference type="NCBI Taxonomy" id="926569"/>
    <lineage>
        <taxon>Bacteria</taxon>
        <taxon>Bacillati</taxon>
        <taxon>Chloroflexota</taxon>
        <taxon>Anaerolineae</taxon>
        <taxon>Anaerolineales</taxon>
        <taxon>Anaerolineaceae</taxon>
        <taxon>Anaerolinea</taxon>
    </lineage>
</organism>
<dbReference type="eggNOG" id="COG0852">
    <property type="taxonomic scope" value="Bacteria"/>
</dbReference>
<dbReference type="STRING" id="926569.ANT_22040"/>
<dbReference type="Gene3D" id="3.30.460.80">
    <property type="entry name" value="NADH:ubiquinone oxidoreductase, 30kDa subunit"/>
    <property type="match status" value="1"/>
</dbReference>
<dbReference type="OrthoDB" id="162176at2"/>
<proteinExistence type="inferred from homology"/>
<reference evidence="3 4" key="1">
    <citation type="submission" date="2010-12" db="EMBL/GenBank/DDBJ databases">
        <title>Whole genome sequence of Anaerolinea thermophila UNI-1.</title>
        <authorList>
            <person name="Narita-Yamada S."/>
            <person name="Kishi E."/>
            <person name="Watanabe Y."/>
            <person name="Takasaki K."/>
            <person name="Ankai A."/>
            <person name="Oguchi A."/>
            <person name="Fukui S."/>
            <person name="Takahashi M."/>
            <person name="Yashiro I."/>
            <person name="Hosoyama A."/>
            <person name="Sekiguchi Y."/>
            <person name="Hanada S."/>
            <person name="Fujita N."/>
        </authorList>
    </citation>
    <scope>NUCLEOTIDE SEQUENCE [LARGE SCALE GENOMIC DNA]</scope>
    <source>
        <strain evidence="4">DSM 14523 / JCM 11388 / NBRC 100420 / UNI-1</strain>
    </source>
</reference>
<dbReference type="RefSeq" id="WP_013560599.1">
    <property type="nucleotide sequence ID" value="NC_014960.1"/>
</dbReference>
<dbReference type="HOGENOM" id="CLU_042628_6_1_0"/>
<keyword evidence="4" id="KW-1185">Reference proteome</keyword>
<dbReference type="PANTHER" id="PTHR10884:SF14">
    <property type="entry name" value="NADH DEHYDROGENASE [UBIQUINONE] IRON-SULFUR PROTEIN 3, MITOCHONDRIAL"/>
    <property type="match status" value="1"/>
</dbReference>
<dbReference type="PANTHER" id="PTHR10884">
    <property type="entry name" value="NADH DEHYDROGENASE UBIQUINONE IRON-SULFUR PROTEIN 3"/>
    <property type="match status" value="1"/>
</dbReference>
<evidence type="ECO:0000313" key="3">
    <source>
        <dbReference type="EMBL" id="BAJ64230.1"/>
    </source>
</evidence>
<dbReference type="KEGG" id="atm:ANT_22040"/>
<evidence type="ECO:0000256" key="1">
    <source>
        <dbReference type="ARBA" id="ARBA00007569"/>
    </source>
</evidence>
<dbReference type="EMBL" id="AP012029">
    <property type="protein sequence ID" value="BAJ64230.1"/>
    <property type="molecule type" value="Genomic_DNA"/>
</dbReference>
<dbReference type="SUPFAM" id="SSF143243">
    <property type="entry name" value="Nqo5-like"/>
    <property type="match status" value="1"/>
</dbReference>
<dbReference type="Pfam" id="PF00329">
    <property type="entry name" value="Complex1_30kDa"/>
    <property type="match status" value="1"/>
</dbReference>
<evidence type="ECO:0000313" key="4">
    <source>
        <dbReference type="Proteomes" id="UP000008922"/>
    </source>
</evidence>
<dbReference type="AlphaFoldDB" id="E8MXZ9"/>
<dbReference type="InterPro" id="IPR037232">
    <property type="entry name" value="NADH_quin_OxRdtase_su_C/D-like"/>
</dbReference>
<dbReference type="InterPro" id="IPR001268">
    <property type="entry name" value="NADH_UbQ_OxRdtase_30kDa_su"/>
</dbReference>
<comment type="similarity">
    <text evidence="1">Belongs to the complex I 30 kDa subunit family.</text>
</comment>
<gene>
    <name evidence="3" type="ordered locus">ANT_22040</name>
</gene>
<accession>E8MXZ9</accession>
<protein>
    <submittedName>
        <fullName evidence="3">NADH dehydrogenase</fullName>
    </submittedName>
</protein>
<dbReference type="GO" id="GO:0008137">
    <property type="term" value="F:NADH dehydrogenase (ubiquinone) activity"/>
    <property type="evidence" value="ECO:0007669"/>
    <property type="project" value="InterPro"/>
</dbReference>
<feature type="domain" description="NADH:ubiquinone oxidoreductase 30kDa subunit" evidence="2">
    <location>
        <begin position="32"/>
        <end position="152"/>
    </location>
</feature>
<dbReference type="InParanoid" id="E8MXZ9"/>
<name>E8MXZ9_ANATU</name>
<evidence type="ECO:0000259" key="2">
    <source>
        <dbReference type="Pfam" id="PF00329"/>
    </source>
</evidence>
<sequence length="158" mass="17632">MTVEEHLAQAKKIVEPFAVEMASPDPWRLDVVILPANLIPVLQALKDAHWGYLSAITGLDYPPADGQEGQLEALYHLVMNGVVLTIRVKVPYAHPELESVCQVYPAASLYERELMEMFGFVLKGTPSTERLLLADDWPQGVYPLRKSFQSGKAQEEQA</sequence>